<evidence type="ECO:0008006" key="3">
    <source>
        <dbReference type="Google" id="ProtNLM"/>
    </source>
</evidence>
<keyword evidence="2" id="KW-1185">Reference proteome</keyword>
<sequence>MKNRQKVAVLLSATVVSLLLATPSYGLVISDFFSSIIDDIKGEVSQIQTWTKSQIDQSWAGIKKDAQAAIDNTVGEMGAPDPIASSDELKNRIADTYSLPVAKEKGQDLERELTRASIISVVGKTGQADTSQKIEKTTQIAQDAKTIADQAQDMDASQNVLKAIAAQNGLVVSMLAQQRTDSLQARQDNSYSNLMLTQVAENTANARKKQDLNELGTLSLTHELIGISRLDPTQEN</sequence>
<name>A0ABR8F5S9_NOSLI</name>
<protein>
    <recommendedName>
        <fullName evidence="3">Methyl-accepting chemotaxis protein</fullName>
    </recommendedName>
</protein>
<gene>
    <name evidence="1" type="ORF">H6G95_31860</name>
</gene>
<proteinExistence type="predicted"/>
<evidence type="ECO:0000313" key="1">
    <source>
        <dbReference type="EMBL" id="MBD2565097.1"/>
    </source>
</evidence>
<dbReference type="EMBL" id="JACJTE010000069">
    <property type="protein sequence ID" value="MBD2565097.1"/>
    <property type="molecule type" value="Genomic_DNA"/>
</dbReference>
<dbReference type="Proteomes" id="UP000604661">
    <property type="component" value="Unassembled WGS sequence"/>
</dbReference>
<comment type="caution">
    <text evidence="1">The sequence shown here is derived from an EMBL/GenBank/DDBJ whole genome shotgun (WGS) entry which is preliminary data.</text>
</comment>
<accession>A0ABR8F5S9</accession>
<dbReference type="RefSeq" id="WP_190900038.1">
    <property type="nucleotide sequence ID" value="NZ_JACJTE010000069.1"/>
</dbReference>
<reference evidence="1 2" key="1">
    <citation type="journal article" date="2020" name="ISME J.">
        <title>Comparative genomics reveals insights into cyanobacterial evolution and habitat adaptation.</title>
        <authorList>
            <person name="Chen M.Y."/>
            <person name="Teng W.K."/>
            <person name="Zhao L."/>
            <person name="Hu C.X."/>
            <person name="Zhou Y.K."/>
            <person name="Han B.P."/>
            <person name="Song L.R."/>
            <person name="Shu W.S."/>
        </authorList>
    </citation>
    <scope>NUCLEOTIDE SEQUENCE [LARGE SCALE GENOMIC DNA]</scope>
    <source>
        <strain evidence="1 2">FACHB-391</strain>
    </source>
</reference>
<organism evidence="1 2">
    <name type="scientific">Nostoc linckia FACHB-391</name>
    <dbReference type="NCBI Taxonomy" id="2692906"/>
    <lineage>
        <taxon>Bacteria</taxon>
        <taxon>Bacillati</taxon>
        <taxon>Cyanobacteriota</taxon>
        <taxon>Cyanophyceae</taxon>
        <taxon>Nostocales</taxon>
        <taxon>Nostocaceae</taxon>
        <taxon>Nostoc</taxon>
    </lineage>
</organism>
<evidence type="ECO:0000313" key="2">
    <source>
        <dbReference type="Proteomes" id="UP000604661"/>
    </source>
</evidence>